<proteinExistence type="predicted"/>
<sequence>MKERAETEIEQERKKALNDIKDEIGGMALDIASKVVEREISEKDHRQLIDEFIQNVGEQS</sequence>
<comment type="caution">
    <text evidence="1">The sequence shown here is derived from an EMBL/GenBank/DDBJ whole genome shotgun (WGS) entry which is preliminary data.</text>
</comment>
<organism evidence="1">
    <name type="scientific">gut metagenome</name>
    <dbReference type="NCBI Taxonomy" id="749906"/>
    <lineage>
        <taxon>unclassified sequences</taxon>
        <taxon>metagenomes</taxon>
        <taxon>organismal metagenomes</taxon>
    </lineage>
</organism>
<gene>
    <name evidence="1" type="ORF">EVA_04660</name>
</gene>
<dbReference type="EMBL" id="AMCI01000935">
    <property type="protein sequence ID" value="EJX07232.1"/>
    <property type="molecule type" value="Genomic_DNA"/>
</dbReference>
<name>J9GI50_9ZZZZ</name>
<accession>J9GI50</accession>
<reference evidence="1" key="1">
    <citation type="journal article" date="2012" name="PLoS ONE">
        <title>Gene sets for utilization of primary and secondary nutrition supplies in the distal gut of endangered iberian lynx.</title>
        <authorList>
            <person name="Alcaide M."/>
            <person name="Messina E."/>
            <person name="Richter M."/>
            <person name="Bargiela R."/>
            <person name="Peplies J."/>
            <person name="Huws S.A."/>
            <person name="Newbold C.J."/>
            <person name="Golyshin P.N."/>
            <person name="Simon M.A."/>
            <person name="Lopez G."/>
            <person name="Yakimov M.M."/>
            <person name="Ferrer M."/>
        </authorList>
    </citation>
    <scope>NUCLEOTIDE SEQUENCE</scope>
</reference>
<dbReference type="AlphaFoldDB" id="J9GI50"/>
<evidence type="ECO:0000313" key="1">
    <source>
        <dbReference type="EMBL" id="EJX07232.1"/>
    </source>
</evidence>
<protein>
    <submittedName>
        <fullName evidence="1">ATP synthase F0 subcomplex B subunit</fullName>
    </submittedName>
</protein>